<protein>
    <submittedName>
        <fullName evidence="2 3">Transcriptional regulator</fullName>
    </submittedName>
</protein>
<proteinExistence type="predicted"/>
<organism evidence="2 5">
    <name type="scientific">Lachnotalea glycerini</name>
    <dbReference type="NCBI Taxonomy" id="1763509"/>
    <lineage>
        <taxon>Bacteria</taxon>
        <taxon>Bacillati</taxon>
        <taxon>Bacillota</taxon>
        <taxon>Clostridia</taxon>
        <taxon>Lachnospirales</taxon>
        <taxon>Lachnospiraceae</taxon>
        <taxon>Lachnotalea</taxon>
    </lineage>
</organism>
<dbReference type="EMBL" id="QICS01000011">
    <property type="protein sequence ID" value="PXV86879.1"/>
    <property type="molecule type" value="Genomic_DNA"/>
</dbReference>
<reference evidence="3 4" key="1">
    <citation type="journal article" date="2017" name="Genome Announc.">
        <title>Draft Genome Sequence of a Sporulating and Motile Strain of Lachnotalea glycerini Isolated from Water in Quebec City, Canada.</title>
        <authorList>
            <person name="Maheux A.F."/>
            <person name="Boudreau D.K."/>
            <person name="Berube E."/>
            <person name="Boissinot M."/>
            <person name="Raymond F."/>
            <person name="Brodeur S."/>
            <person name="Corbeil J."/>
            <person name="Isabel S."/>
            <person name="Omar R.F."/>
            <person name="Bergeron M.G."/>
        </authorList>
    </citation>
    <scope>NUCLEOTIDE SEQUENCE [LARGE SCALE GENOMIC DNA]</scope>
    <source>
        <strain evidence="3 4">CCRI-19302</strain>
    </source>
</reference>
<dbReference type="PANTHER" id="PTHR35568:SF1">
    <property type="entry name" value="TRANSCRIPTIONAL REGULATOR DAUR"/>
    <property type="match status" value="1"/>
</dbReference>
<accession>A0A255I6P7</accession>
<dbReference type="InterPro" id="IPR000700">
    <property type="entry name" value="PAS-assoc_C"/>
</dbReference>
<evidence type="ECO:0000313" key="4">
    <source>
        <dbReference type="Proteomes" id="UP000216411"/>
    </source>
</evidence>
<dbReference type="AlphaFoldDB" id="A0A255I6P7"/>
<dbReference type="Pfam" id="PF08348">
    <property type="entry name" value="PAS_6"/>
    <property type="match status" value="1"/>
</dbReference>
<keyword evidence="4" id="KW-1185">Reference proteome</keyword>
<dbReference type="InterPro" id="IPR039446">
    <property type="entry name" value="DauR-like"/>
</dbReference>
<dbReference type="InterPro" id="IPR039445">
    <property type="entry name" value="DauR-like_HTH"/>
</dbReference>
<comment type="caution">
    <text evidence="2">The sequence shown here is derived from an EMBL/GenBank/DDBJ whole genome shotgun (WGS) entry which is preliminary data.</text>
</comment>
<reference evidence="2 5" key="2">
    <citation type="submission" date="2018-05" db="EMBL/GenBank/DDBJ databases">
        <title>Genomic Encyclopedia of Type Strains, Phase IV (KMG-IV): sequencing the most valuable type-strain genomes for metagenomic binning, comparative biology and taxonomic classification.</title>
        <authorList>
            <person name="Goeker M."/>
        </authorList>
    </citation>
    <scope>NUCLEOTIDE SEQUENCE [LARGE SCALE GENOMIC DNA]</scope>
    <source>
        <strain evidence="2 5">DSM 28816</strain>
    </source>
</reference>
<dbReference type="Proteomes" id="UP000216411">
    <property type="component" value="Unassembled WGS sequence"/>
</dbReference>
<dbReference type="OrthoDB" id="9796595at2"/>
<dbReference type="Pfam" id="PF13309">
    <property type="entry name" value="HTH_22"/>
    <property type="match status" value="1"/>
</dbReference>
<feature type="domain" description="PAC" evidence="1">
    <location>
        <begin position="72"/>
        <end position="124"/>
    </location>
</feature>
<dbReference type="InterPro" id="IPR013559">
    <property type="entry name" value="YheO"/>
</dbReference>
<sequence length="214" mass="23841">MSFVNDNFEMLSEIAKCIAEEFGSNCEVVLHDLTRPYNNTIVAIYHGHLTGRKIGDGGTNMGLAILRGTAKAEDEYGYINYSDSGRTFKSSSKYFKDENGKIVGSLCINYDITDLISLQNSLQQITNINNDINIKRSSSGNEIFAKNVDELIDVLLKEAIEITGKNINDLSKDDRINIVKYLDEKGAFLIKKSAEAVADRLGISRFTVYNYINA</sequence>
<reference evidence="3" key="3">
    <citation type="submission" date="2018-07" db="EMBL/GenBank/DDBJ databases">
        <authorList>
            <person name="Quirk P.G."/>
            <person name="Krulwich T.A."/>
        </authorList>
    </citation>
    <scope>NUCLEOTIDE SEQUENCE</scope>
    <source>
        <strain evidence="3">CCRI-19302</strain>
    </source>
</reference>
<name>A0A255I6P7_9FIRM</name>
<evidence type="ECO:0000313" key="2">
    <source>
        <dbReference type="EMBL" id="PXV86879.1"/>
    </source>
</evidence>
<gene>
    <name evidence="2" type="ORF">C8E03_11179</name>
    <name evidence="3" type="ORF">CG710_013620</name>
</gene>
<dbReference type="PANTHER" id="PTHR35568">
    <property type="entry name" value="TRANSCRIPTIONAL REGULATOR DAUR"/>
    <property type="match status" value="1"/>
</dbReference>
<evidence type="ECO:0000313" key="5">
    <source>
        <dbReference type="Proteomes" id="UP000247523"/>
    </source>
</evidence>
<evidence type="ECO:0000313" key="3">
    <source>
        <dbReference type="EMBL" id="RDY30677.1"/>
    </source>
</evidence>
<dbReference type="RefSeq" id="WP_094378399.1">
    <property type="nucleotide sequence ID" value="NZ_NOKA02000031.1"/>
</dbReference>
<dbReference type="EMBL" id="NOKA02000031">
    <property type="protein sequence ID" value="RDY30677.1"/>
    <property type="molecule type" value="Genomic_DNA"/>
</dbReference>
<dbReference type="PROSITE" id="PS50113">
    <property type="entry name" value="PAC"/>
    <property type="match status" value="1"/>
</dbReference>
<dbReference type="Proteomes" id="UP000247523">
    <property type="component" value="Unassembled WGS sequence"/>
</dbReference>
<evidence type="ECO:0000259" key="1">
    <source>
        <dbReference type="PROSITE" id="PS50113"/>
    </source>
</evidence>